<evidence type="ECO:0000259" key="1">
    <source>
        <dbReference type="Pfam" id="PF03205"/>
    </source>
</evidence>
<dbReference type="STRING" id="1045775.SAMN05216378_4648"/>
<keyword evidence="3" id="KW-1185">Reference proteome</keyword>
<dbReference type="SUPFAM" id="SSF52540">
    <property type="entry name" value="P-loop containing nucleoside triphosphate hydrolases"/>
    <property type="match status" value="1"/>
</dbReference>
<dbReference type="AlphaFoldDB" id="A0A1I2F4B2"/>
<dbReference type="Pfam" id="PF03205">
    <property type="entry name" value="MobB"/>
    <property type="match status" value="1"/>
</dbReference>
<feature type="domain" description="Molybdopterin-guanine dinucleotide biosynthesis protein B (MobB)" evidence="1">
    <location>
        <begin position="6"/>
        <end position="127"/>
    </location>
</feature>
<sequence length="170" mass="18762">MAAAVYQITGYKNTGKTTLMCRLIDYLVSRGVPVATIKHDGHQFEAEPAHVDTARHRSSGAVWSAITSSERTAIVKERPSTLHELIAEAPAGAFVLVEGFKSEAFPKLVIVRRLEDERLLGELEGITVVAVWPGYTLQEYAIPDGAIQLEIDDVQGIGDYIEQRRIEKES</sequence>
<dbReference type="Proteomes" id="UP000198855">
    <property type="component" value="Unassembled WGS sequence"/>
</dbReference>
<organism evidence="2 3">
    <name type="scientific">Paenibacillus catalpae</name>
    <dbReference type="NCBI Taxonomy" id="1045775"/>
    <lineage>
        <taxon>Bacteria</taxon>
        <taxon>Bacillati</taxon>
        <taxon>Bacillota</taxon>
        <taxon>Bacilli</taxon>
        <taxon>Bacillales</taxon>
        <taxon>Paenibacillaceae</taxon>
        <taxon>Paenibacillus</taxon>
    </lineage>
</organism>
<evidence type="ECO:0000313" key="2">
    <source>
        <dbReference type="EMBL" id="SFE99350.1"/>
    </source>
</evidence>
<protein>
    <submittedName>
        <fullName evidence="2">Molybdopterin-guanine dinucleotide biosynthesis protein B</fullName>
    </submittedName>
</protein>
<dbReference type="PANTHER" id="PTHR40072:SF1">
    <property type="entry name" value="MOLYBDOPTERIN-GUANINE DINUCLEOTIDE BIOSYNTHESIS ADAPTER PROTEIN"/>
    <property type="match status" value="1"/>
</dbReference>
<dbReference type="InterPro" id="IPR027417">
    <property type="entry name" value="P-loop_NTPase"/>
</dbReference>
<dbReference type="PANTHER" id="PTHR40072">
    <property type="entry name" value="MOLYBDOPTERIN-GUANINE DINUCLEOTIDE BIOSYNTHESIS ADAPTER PROTEIN-RELATED"/>
    <property type="match status" value="1"/>
</dbReference>
<gene>
    <name evidence="2" type="ORF">SAMN05216378_4648</name>
</gene>
<dbReference type="CDD" id="cd03116">
    <property type="entry name" value="MobB"/>
    <property type="match status" value="1"/>
</dbReference>
<dbReference type="InterPro" id="IPR004435">
    <property type="entry name" value="MobB_dom"/>
</dbReference>
<name>A0A1I2F4B2_9BACL</name>
<dbReference type="GO" id="GO:0006777">
    <property type="term" value="P:Mo-molybdopterin cofactor biosynthetic process"/>
    <property type="evidence" value="ECO:0007669"/>
    <property type="project" value="InterPro"/>
</dbReference>
<dbReference type="RefSeq" id="WP_091188805.1">
    <property type="nucleotide sequence ID" value="NZ_FOMT01000005.1"/>
</dbReference>
<evidence type="ECO:0000313" key="3">
    <source>
        <dbReference type="Proteomes" id="UP000198855"/>
    </source>
</evidence>
<proteinExistence type="predicted"/>
<dbReference type="InterPro" id="IPR052539">
    <property type="entry name" value="MGD_biosynthesis_adapter"/>
</dbReference>
<dbReference type="Gene3D" id="3.40.50.300">
    <property type="entry name" value="P-loop containing nucleotide triphosphate hydrolases"/>
    <property type="match status" value="1"/>
</dbReference>
<accession>A0A1I2F4B2</accession>
<dbReference type="NCBIfam" id="TIGR00176">
    <property type="entry name" value="mobB"/>
    <property type="match status" value="1"/>
</dbReference>
<dbReference type="EMBL" id="FOMT01000005">
    <property type="protein sequence ID" value="SFE99350.1"/>
    <property type="molecule type" value="Genomic_DNA"/>
</dbReference>
<reference evidence="3" key="1">
    <citation type="submission" date="2016-10" db="EMBL/GenBank/DDBJ databases">
        <authorList>
            <person name="Varghese N."/>
            <person name="Submissions S."/>
        </authorList>
    </citation>
    <scope>NUCLEOTIDE SEQUENCE [LARGE SCALE GENOMIC DNA]</scope>
    <source>
        <strain evidence="3">CGMCC 1.10784</strain>
    </source>
</reference>
<dbReference type="GO" id="GO:0005525">
    <property type="term" value="F:GTP binding"/>
    <property type="evidence" value="ECO:0007669"/>
    <property type="project" value="InterPro"/>
</dbReference>
<dbReference type="OrthoDB" id="9786803at2"/>